<proteinExistence type="predicted"/>
<sequence>MDLSYTVSWCPSTHFRLYNRSIRTSTSCAPIANKCIKLKHPQHKTRSYNMVTIFTGPKPRVIIKLETKRFLSS</sequence>
<organism evidence="1">
    <name type="scientific">Rhizophora mucronata</name>
    <name type="common">Asiatic mangrove</name>
    <dbReference type="NCBI Taxonomy" id="61149"/>
    <lineage>
        <taxon>Eukaryota</taxon>
        <taxon>Viridiplantae</taxon>
        <taxon>Streptophyta</taxon>
        <taxon>Embryophyta</taxon>
        <taxon>Tracheophyta</taxon>
        <taxon>Spermatophyta</taxon>
        <taxon>Magnoliopsida</taxon>
        <taxon>eudicotyledons</taxon>
        <taxon>Gunneridae</taxon>
        <taxon>Pentapetalae</taxon>
        <taxon>rosids</taxon>
        <taxon>fabids</taxon>
        <taxon>Malpighiales</taxon>
        <taxon>Rhizophoraceae</taxon>
        <taxon>Rhizophora</taxon>
    </lineage>
</organism>
<reference evidence="1" key="1">
    <citation type="submission" date="2018-02" db="EMBL/GenBank/DDBJ databases">
        <title>Rhizophora mucronata_Transcriptome.</title>
        <authorList>
            <person name="Meera S.P."/>
            <person name="Sreeshan A."/>
            <person name="Augustine A."/>
        </authorList>
    </citation>
    <scope>NUCLEOTIDE SEQUENCE</scope>
    <source>
        <tissue evidence="1">Leaf</tissue>
    </source>
</reference>
<protein>
    <submittedName>
        <fullName evidence="1">Uncharacterized protein</fullName>
    </submittedName>
</protein>
<accession>A0A2P2LZW1</accession>
<evidence type="ECO:0000313" key="1">
    <source>
        <dbReference type="EMBL" id="MBX23506.1"/>
    </source>
</evidence>
<dbReference type="AlphaFoldDB" id="A0A2P2LZW1"/>
<dbReference type="EMBL" id="GGEC01043022">
    <property type="protein sequence ID" value="MBX23506.1"/>
    <property type="molecule type" value="Transcribed_RNA"/>
</dbReference>
<name>A0A2P2LZW1_RHIMU</name>